<reference evidence="1" key="1">
    <citation type="submission" date="2019-03" db="EMBL/GenBank/DDBJ databases">
        <authorList>
            <person name="Hao L."/>
        </authorList>
    </citation>
    <scope>NUCLEOTIDE SEQUENCE</scope>
</reference>
<dbReference type="AlphaFoldDB" id="A0A485M305"/>
<gene>
    <name evidence="1" type="ORF">SCFA_2850004</name>
</gene>
<evidence type="ECO:0000313" key="1">
    <source>
        <dbReference type="EMBL" id="VFU15099.1"/>
    </source>
</evidence>
<dbReference type="EMBL" id="CAADRN010000207">
    <property type="protein sequence ID" value="VFU15099.1"/>
    <property type="molecule type" value="Genomic_DNA"/>
</dbReference>
<accession>A0A485M305</accession>
<name>A0A485M305_9ZZZZ</name>
<proteinExistence type="predicted"/>
<sequence length="122" mass="13857">MAKDIPSGQAKSFRKGVSDSLLQDKKDYDGIFLPFDLPHKDEAVEAYKKGRLEGDQLKKQSEEGEQGVAYRRGISDSLLDEKKDYDGKYKPFDLPKSQLASYKKGRVEGDKLKKEIEARVQD</sequence>
<organism evidence="1">
    <name type="scientific">anaerobic digester metagenome</name>
    <dbReference type="NCBI Taxonomy" id="1263854"/>
    <lineage>
        <taxon>unclassified sequences</taxon>
        <taxon>metagenomes</taxon>
        <taxon>ecological metagenomes</taxon>
    </lineage>
</organism>
<protein>
    <submittedName>
        <fullName evidence="1">Uncharacterized protein</fullName>
    </submittedName>
</protein>